<dbReference type="SUPFAM" id="SSF55961">
    <property type="entry name" value="Bet v1-like"/>
    <property type="match status" value="1"/>
</dbReference>
<comment type="similarity">
    <text evidence="1">Belongs to the AHA1 family.</text>
</comment>
<accession>A0A1I0SZ80</accession>
<dbReference type="Pfam" id="PF08327">
    <property type="entry name" value="AHSA1"/>
    <property type="match status" value="1"/>
</dbReference>
<dbReference type="STRING" id="319939.SAMN05216263_102217"/>
<protein>
    <submittedName>
        <fullName evidence="3">SRPBCC domain-containing protein</fullName>
    </submittedName>
</protein>
<dbReference type="InterPro" id="IPR023393">
    <property type="entry name" value="START-like_dom_sf"/>
</dbReference>
<evidence type="ECO:0000256" key="1">
    <source>
        <dbReference type="ARBA" id="ARBA00006817"/>
    </source>
</evidence>
<dbReference type="CDD" id="cd07814">
    <property type="entry name" value="SRPBCC_CalC_Aha1-like"/>
    <property type="match status" value="1"/>
</dbReference>
<name>A0A1I0SZ80_9GAMM</name>
<reference evidence="3 4" key="1">
    <citation type="submission" date="2019-12" db="EMBL/GenBank/DDBJ databases">
        <title>Draft genome sequence of Pseudomonas otitidis recovered from a chicken carcass.</title>
        <authorList>
            <person name="Vieira T.R."/>
            <person name="Oliviera E.F.C."/>
            <person name="Silva N.M.V."/>
            <person name="Sambrano G.E."/>
            <person name="Cibulski S.P."/>
            <person name="Cardoso M.R.I."/>
        </authorList>
    </citation>
    <scope>NUCLEOTIDE SEQUENCE [LARGE SCALE GENOMIC DNA]</scope>
    <source>
        <strain evidence="3 4">25_K</strain>
    </source>
</reference>
<dbReference type="InterPro" id="IPR013538">
    <property type="entry name" value="ASHA1/2-like_C"/>
</dbReference>
<dbReference type="AlphaFoldDB" id="A0A1I0SZ80"/>
<gene>
    <name evidence="3" type="ORF">GO594_20235</name>
</gene>
<dbReference type="EMBL" id="WTFN01000056">
    <property type="protein sequence ID" value="MWK58316.1"/>
    <property type="molecule type" value="Genomic_DNA"/>
</dbReference>
<dbReference type="Proteomes" id="UP000461288">
    <property type="component" value="Unassembled WGS sequence"/>
</dbReference>
<proteinExistence type="inferred from homology"/>
<evidence type="ECO:0000313" key="3">
    <source>
        <dbReference type="EMBL" id="MWK58316.1"/>
    </source>
</evidence>
<organism evidence="3 4">
    <name type="scientific">Metapseudomonas otitidis</name>
    <dbReference type="NCBI Taxonomy" id="319939"/>
    <lineage>
        <taxon>Bacteria</taxon>
        <taxon>Pseudomonadati</taxon>
        <taxon>Pseudomonadota</taxon>
        <taxon>Gammaproteobacteria</taxon>
        <taxon>Pseudomonadales</taxon>
        <taxon>Pseudomonadaceae</taxon>
        <taxon>Metapseudomonas</taxon>
    </lineage>
</organism>
<evidence type="ECO:0000259" key="2">
    <source>
        <dbReference type="Pfam" id="PF08327"/>
    </source>
</evidence>
<evidence type="ECO:0000313" key="4">
    <source>
        <dbReference type="Proteomes" id="UP000461288"/>
    </source>
</evidence>
<dbReference type="RefSeq" id="WP_052807549.1">
    <property type="nucleotide sequence ID" value="NZ_BQHX01000002.1"/>
</dbReference>
<comment type="caution">
    <text evidence="3">The sequence shown here is derived from an EMBL/GenBank/DDBJ whole genome shotgun (WGS) entry which is preliminary data.</text>
</comment>
<dbReference type="Gene3D" id="3.30.530.20">
    <property type="match status" value="1"/>
</dbReference>
<feature type="domain" description="Activator of Hsp90 ATPase homologue 1/2-like C-terminal" evidence="2">
    <location>
        <begin position="18"/>
        <end position="145"/>
    </location>
</feature>
<sequence length="152" mass="16970">MQDTQTLALHTHRRFAQSADAVYSAWLNPALACRFLFATPGGEMRVVDLDPRPGGHLLMVELRNGEKVEHVGEYLELVRPQRLSFTFGIGRDSAERDRVDVDISALDEGCELQLTHHLDARWSEQADNARAGWEAMLAHLAAALESVKPHTT</sequence>